<dbReference type="Proteomes" id="UP000887580">
    <property type="component" value="Unplaced"/>
</dbReference>
<reference evidence="2" key="1">
    <citation type="submission" date="2022-11" db="UniProtKB">
        <authorList>
            <consortium name="WormBaseParasite"/>
        </authorList>
    </citation>
    <scope>IDENTIFICATION</scope>
</reference>
<dbReference type="WBParaSite" id="PS1159_v2.g158.t1">
    <property type="protein sequence ID" value="PS1159_v2.g158.t1"/>
    <property type="gene ID" value="PS1159_v2.g158"/>
</dbReference>
<proteinExistence type="predicted"/>
<name>A0AC35FBP6_9BILA</name>
<evidence type="ECO:0000313" key="1">
    <source>
        <dbReference type="Proteomes" id="UP000887580"/>
    </source>
</evidence>
<sequence>MVPLLKLLLYILFLDHQTTNAAVKTTLPKAKQQITKHRSGTNSAGYYDDISAGRSSTEEQPSNSYKFATNFHGTSGNSKQTDEQKLLYHLLRQYERAVRPVRNASHTITVKLGMTLTNIFDMDEKNQVLTINVWLDQEWKDELLRWDPAQFNGIQSLRIPCDLLWLPDIVLYNNADDYTAGYMRSRAMVFYDGTVFWPPPTQLRSTCKISVTYFPFDSQRCSLKFGSWTYHGFQVDITNRSDNVDLTNYVVSGEFDLIRVHQKRRVVKYTCCPEPYPDVTFYIHIRRKTLYYMYNIIFPCLMMSVLTLLVFLLPPDSGEKISLGITVLLAFSVFVLAIAEKMPETSDSVPLIEIYLTVVMGMSSISVVMTVVVLNFHHRGPFNRPVPRWLRRVVLEKLRAFLGIELNYNQYSSTNGALPNSVSSNGILRRMSTRMQVEDIVLGNNMIETNKDLFQETELISIENGESVLRKKAKKLNDLHSKLLKTLEIAHEWRQVAQVIDRFLFWIFLVLTVVITTVLLLVIPIYHRSMDEGEFDEAEYGLH</sequence>
<evidence type="ECO:0000313" key="2">
    <source>
        <dbReference type="WBParaSite" id="PS1159_v2.g158.t1"/>
    </source>
</evidence>
<organism evidence="1 2">
    <name type="scientific">Panagrolaimus sp. PS1159</name>
    <dbReference type="NCBI Taxonomy" id="55785"/>
    <lineage>
        <taxon>Eukaryota</taxon>
        <taxon>Metazoa</taxon>
        <taxon>Ecdysozoa</taxon>
        <taxon>Nematoda</taxon>
        <taxon>Chromadorea</taxon>
        <taxon>Rhabditida</taxon>
        <taxon>Tylenchina</taxon>
        <taxon>Panagrolaimomorpha</taxon>
        <taxon>Panagrolaimoidea</taxon>
        <taxon>Panagrolaimidae</taxon>
        <taxon>Panagrolaimus</taxon>
    </lineage>
</organism>
<protein>
    <submittedName>
        <fullName evidence="2">Uncharacterized protein</fullName>
    </submittedName>
</protein>
<accession>A0AC35FBP6</accession>